<dbReference type="WBParaSite" id="SSLN_0000083601-mRNA-1">
    <property type="protein sequence ID" value="SSLN_0000083601-mRNA-1"/>
    <property type="gene ID" value="SSLN_0000083601"/>
</dbReference>
<dbReference type="EMBL" id="UYSU01000796">
    <property type="protein sequence ID" value="VDL86245.1"/>
    <property type="molecule type" value="Genomic_DNA"/>
</dbReference>
<dbReference type="AlphaFoldDB" id="A0A183S9A5"/>
<feature type="compositionally biased region" description="Polar residues" evidence="1">
    <location>
        <begin position="1"/>
        <end position="12"/>
    </location>
</feature>
<organism evidence="4">
    <name type="scientific">Schistocephalus solidus</name>
    <name type="common">Tapeworm</name>
    <dbReference type="NCBI Taxonomy" id="70667"/>
    <lineage>
        <taxon>Eukaryota</taxon>
        <taxon>Metazoa</taxon>
        <taxon>Spiralia</taxon>
        <taxon>Lophotrochozoa</taxon>
        <taxon>Platyhelminthes</taxon>
        <taxon>Cestoda</taxon>
        <taxon>Eucestoda</taxon>
        <taxon>Diphyllobothriidea</taxon>
        <taxon>Diphyllobothriidae</taxon>
        <taxon>Schistocephalus</taxon>
    </lineage>
</organism>
<feature type="region of interest" description="Disordered" evidence="1">
    <location>
        <begin position="1"/>
        <end position="24"/>
    </location>
</feature>
<dbReference type="Proteomes" id="UP000275846">
    <property type="component" value="Unassembled WGS sequence"/>
</dbReference>
<reference evidence="4" key="1">
    <citation type="submission" date="2016-06" db="UniProtKB">
        <authorList>
            <consortium name="WormBaseParasite"/>
        </authorList>
    </citation>
    <scope>IDENTIFICATION</scope>
</reference>
<gene>
    <name evidence="2" type="ORF">SSLN_LOCUS803</name>
</gene>
<reference evidence="2 3" key="2">
    <citation type="submission" date="2018-11" db="EMBL/GenBank/DDBJ databases">
        <authorList>
            <consortium name="Pathogen Informatics"/>
        </authorList>
    </citation>
    <scope>NUCLEOTIDE SEQUENCE [LARGE SCALE GENOMIC DNA]</scope>
    <source>
        <strain evidence="2 3">NST_G2</strain>
    </source>
</reference>
<accession>A0A183S9A5</accession>
<evidence type="ECO:0000313" key="2">
    <source>
        <dbReference type="EMBL" id="VDL86245.1"/>
    </source>
</evidence>
<evidence type="ECO:0000313" key="3">
    <source>
        <dbReference type="Proteomes" id="UP000275846"/>
    </source>
</evidence>
<sequence length="110" mass="11606">MRSEGRASSTAIISDRKPHAPPPMTLVTNISVIRSTTSARTVTTTVTPLTPTIDENTSDTLSTAIVTTATISNVDTLQICPPCGRTFTFYIGLVGHLQINSTETALTLSG</sequence>
<name>A0A183S9A5_SCHSO</name>
<protein>
    <submittedName>
        <fullName evidence="4">C2H2-type domain-containing protein</fullName>
    </submittedName>
</protein>
<evidence type="ECO:0000256" key="1">
    <source>
        <dbReference type="SAM" id="MobiDB-lite"/>
    </source>
</evidence>
<evidence type="ECO:0000313" key="4">
    <source>
        <dbReference type="WBParaSite" id="SSLN_0000083601-mRNA-1"/>
    </source>
</evidence>
<proteinExistence type="predicted"/>
<keyword evidence="3" id="KW-1185">Reference proteome</keyword>